<comment type="caution">
    <text evidence="9">The sequence shown here is derived from an EMBL/GenBank/DDBJ whole genome shotgun (WGS) entry which is preliminary data.</text>
</comment>
<gene>
    <name evidence="9" type="ORF">Q7514_15900</name>
</gene>
<comment type="similarity">
    <text evidence="2">Belongs to the acyl-CoA dehydrogenase family.</text>
</comment>
<dbReference type="Pfam" id="PF02771">
    <property type="entry name" value="Acyl-CoA_dh_N"/>
    <property type="match status" value="1"/>
</dbReference>
<dbReference type="Pfam" id="PF00441">
    <property type="entry name" value="Acyl-CoA_dh_1"/>
    <property type="match status" value="1"/>
</dbReference>
<dbReference type="Gene3D" id="1.10.540.10">
    <property type="entry name" value="Acyl-CoA dehydrogenase/oxidase, N-terminal domain"/>
    <property type="match status" value="2"/>
</dbReference>
<dbReference type="PANTHER" id="PTHR43292">
    <property type="entry name" value="ACYL-COA DEHYDROGENASE"/>
    <property type="match status" value="1"/>
</dbReference>
<dbReference type="SUPFAM" id="SSF56645">
    <property type="entry name" value="Acyl-CoA dehydrogenase NM domain-like"/>
    <property type="match status" value="2"/>
</dbReference>
<evidence type="ECO:0000259" key="6">
    <source>
        <dbReference type="Pfam" id="PF00441"/>
    </source>
</evidence>
<evidence type="ECO:0000256" key="1">
    <source>
        <dbReference type="ARBA" id="ARBA00001974"/>
    </source>
</evidence>
<dbReference type="InterPro" id="IPR036250">
    <property type="entry name" value="AcylCo_DH-like_C"/>
</dbReference>
<evidence type="ECO:0000256" key="5">
    <source>
        <dbReference type="ARBA" id="ARBA00023002"/>
    </source>
</evidence>
<dbReference type="PANTHER" id="PTHR43292:SF4">
    <property type="entry name" value="ACYL-COA DEHYDROGENASE FADE34"/>
    <property type="match status" value="1"/>
</dbReference>
<dbReference type="InterPro" id="IPR046373">
    <property type="entry name" value="Acyl-CoA_Oxase/DH_mid-dom_sf"/>
</dbReference>
<evidence type="ECO:0000256" key="3">
    <source>
        <dbReference type="ARBA" id="ARBA00022630"/>
    </source>
</evidence>
<dbReference type="Gene3D" id="1.20.140.10">
    <property type="entry name" value="Butyryl-CoA Dehydrogenase, subunit A, domain 3"/>
    <property type="match status" value="1"/>
</dbReference>
<dbReference type="InterPro" id="IPR037069">
    <property type="entry name" value="AcylCoA_DH/ox_N_sf"/>
</dbReference>
<feature type="domain" description="Acyl-CoA dehydrogenase/oxidase C-terminal" evidence="6">
    <location>
        <begin position="575"/>
        <end position="692"/>
    </location>
</feature>
<evidence type="ECO:0000313" key="9">
    <source>
        <dbReference type="EMBL" id="MEE2059005.1"/>
    </source>
</evidence>
<evidence type="ECO:0000256" key="2">
    <source>
        <dbReference type="ARBA" id="ARBA00009347"/>
    </source>
</evidence>
<evidence type="ECO:0000259" key="7">
    <source>
        <dbReference type="Pfam" id="PF02770"/>
    </source>
</evidence>
<evidence type="ECO:0000256" key="4">
    <source>
        <dbReference type="ARBA" id="ARBA00022827"/>
    </source>
</evidence>
<dbReference type="Proteomes" id="UP001336020">
    <property type="component" value="Unassembled WGS sequence"/>
</dbReference>
<keyword evidence="3" id="KW-0285">Flavoprotein</keyword>
<dbReference type="InterPro" id="IPR013786">
    <property type="entry name" value="AcylCoA_DH/ox_N"/>
</dbReference>
<keyword evidence="5" id="KW-0560">Oxidoreductase</keyword>
<dbReference type="Gene3D" id="2.40.110.10">
    <property type="entry name" value="Butyryl-CoA Dehydrogenase, subunit A, domain 2"/>
    <property type="match status" value="1"/>
</dbReference>
<reference evidence="9 10" key="1">
    <citation type="submission" date="2023-07" db="EMBL/GenBank/DDBJ databases">
        <authorList>
            <person name="Girao M."/>
            <person name="Carvalho M.F."/>
        </authorList>
    </citation>
    <scope>NUCLEOTIDE SEQUENCE [LARGE SCALE GENOMIC DNA]</scope>
    <source>
        <strain evidence="9 10">YIM65754</strain>
    </source>
</reference>
<name>A0ABU7LBV9_9NOCA</name>
<feature type="domain" description="Acyl-CoA oxidase/dehydrogenase middle" evidence="7">
    <location>
        <begin position="131"/>
        <end position="226"/>
    </location>
</feature>
<organism evidence="9 10">
    <name type="scientific">Rhodococcus artemisiae</name>
    <dbReference type="NCBI Taxonomy" id="714159"/>
    <lineage>
        <taxon>Bacteria</taxon>
        <taxon>Bacillati</taxon>
        <taxon>Actinomycetota</taxon>
        <taxon>Actinomycetes</taxon>
        <taxon>Mycobacteriales</taxon>
        <taxon>Nocardiaceae</taxon>
        <taxon>Rhodococcus</taxon>
    </lineage>
</organism>
<evidence type="ECO:0000259" key="8">
    <source>
        <dbReference type="Pfam" id="PF02771"/>
    </source>
</evidence>
<evidence type="ECO:0000313" key="10">
    <source>
        <dbReference type="Proteomes" id="UP001336020"/>
    </source>
</evidence>
<accession>A0ABU7LBV9</accession>
<feature type="domain" description="Acyl-CoA dehydrogenase/oxidase N-terminal" evidence="8">
    <location>
        <begin position="15"/>
        <end position="126"/>
    </location>
</feature>
<sequence>MTTFEDVDAAAAPDTESLRHEVRTLVEALREEGRFVPTVDSWVTGWDEDFSRLLGSRGFVGMTVPVEYGGHGRTYLERFAVTEELLAAGAPIAAHWIADRQIAPTLLAHGTEEQKRKYLPRIASGDCYFGLGMSEPESGSDLASVRTRAERVEGGWVVNGSKVWTSGAHRSEALVVLVRTESVETAGRHGGLTQFLIETAADGLDVRPILSSSGEHHFNEVFFTDVFVRDEDVLGSVGNGWAQVTQELSYERSGPERFLTPYPLLAAVFDDLDVDAVDHEAGRHISRLSALHQMSLQVSKLLQSGVPAGLAAAQVKLLGGLFEGDVVGWADNAALRRPDRPTSPGVVDILDRALMQRPGFTLRGGTTEILSDIIARGLEDTQIGLARSVGADPDLAEMIADVMAKAGRTLDSGADDPGVIEAVWRHLDDLGLVRLTGDPEAGGSGAGWPEAVVLLEAAAAHDIRLPLAEHDLLAGWLVERSDLETRPGPTGFAFVGSDDIAHLSVPSPILRQIVVVGKKADGSVRAGYVDAVDIESKIRRSSPLGTVDLHIAPDAVDWVAIPAELAAELHLRGALARSAQMVGAIGRVVDSAVAHTNERKQFGKPLAKFQAVRALLASTAAEAALASTAVAAAVEAVRSGDLRDGNAAGRAVAGAKSSAGRASEIAVRQGHQAHGAIGTTFEHDLHRYTTALLAWRRDFGSASFWDEQLARQARARTQGTLWAHVTGVGNAI</sequence>
<dbReference type="InterPro" id="IPR052161">
    <property type="entry name" value="Mycobact_Acyl-CoA_DH"/>
</dbReference>
<dbReference type="InterPro" id="IPR009075">
    <property type="entry name" value="AcylCo_DH/oxidase_C"/>
</dbReference>
<keyword evidence="4" id="KW-0274">FAD</keyword>
<proteinExistence type="inferred from homology"/>
<dbReference type="EMBL" id="JAUTXY010000006">
    <property type="protein sequence ID" value="MEE2059005.1"/>
    <property type="molecule type" value="Genomic_DNA"/>
</dbReference>
<dbReference type="InterPro" id="IPR009100">
    <property type="entry name" value="AcylCoA_DH/oxidase_NM_dom_sf"/>
</dbReference>
<keyword evidence="10" id="KW-1185">Reference proteome</keyword>
<protein>
    <submittedName>
        <fullName evidence="9">Acyl-CoA dehydrogenase family protein</fullName>
    </submittedName>
</protein>
<dbReference type="PROSITE" id="PS00072">
    <property type="entry name" value="ACYL_COA_DH_1"/>
    <property type="match status" value="1"/>
</dbReference>
<dbReference type="InterPro" id="IPR006091">
    <property type="entry name" value="Acyl-CoA_Oxase/DH_mid-dom"/>
</dbReference>
<dbReference type="SUPFAM" id="SSF47203">
    <property type="entry name" value="Acyl-CoA dehydrogenase C-terminal domain-like"/>
    <property type="match status" value="1"/>
</dbReference>
<comment type="cofactor">
    <cofactor evidence="1">
        <name>FAD</name>
        <dbReference type="ChEBI" id="CHEBI:57692"/>
    </cofactor>
</comment>
<dbReference type="InterPro" id="IPR006089">
    <property type="entry name" value="Acyl-CoA_DH_CS"/>
</dbReference>
<dbReference type="Pfam" id="PF02770">
    <property type="entry name" value="Acyl-CoA_dh_M"/>
    <property type="match status" value="1"/>
</dbReference>